<feature type="transmembrane region" description="Helical" evidence="8">
    <location>
        <begin position="438"/>
        <end position="454"/>
    </location>
</feature>
<dbReference type="OrthoDB" id="4325159at2"/>
<evidence type="ECO:0000256" key="6">
    <source>
        <dbReference type="ARBA" id="ARBA00023136"/>
    </source>
</evidence>
<dbReference type="GO" id="GO:0015128">
    <property type="term" value="F:gluconate transmembrane transporter activity"/>
    <property type="evidence" value="ECO:0007669"/>
    <property type="project" value="InterPro"/>
</dbReference>
<evidence type="ECO:0000256" key="5">
    <source>
        <dbReference type="ARBA" id="ARBA00022989"/>
    </source>
</evidence>
<feature type="transmembrane region" description="Helical" evidence="8">
    <location>
        <begin position="44"/>
        <end position="66"/>
    </location>
</feature>
<feature type="transmembrane region" description="Helical" evidence="8">
    <location>
        <begin position="271"/>
        <end position="295"/>
    </location>
</feature>
<dbReference type="PIRSF" id="PIRSF002746">
    <property type="entry name" value="Gluconate_transporter"/>
    <property type="match status" value="1"/>
</dbReference>
<evidence type="ECO:0000256" key="2">
    <source>
        <dbReference type="ARBA" id="ARBA00022448"/>
    </source>
</evidence>
<proteinExistence type="inferred from homology"/>
<dbReference type="Pfam" id="PF02447">
    <property type="entry name" value="GntP_permease"/>
    <property type="match status" value="1"/>
</dbReference>
<evidence type="ECO:0000313" key="10">
    <source>
        <dbReference type="Proteomes" id="UP000185469"/>
    </source>
</evidence>
<evidence type="ECO:0000256" key="7">
    <source>
        <dbReference type="ARBA" id="ARBA00049663"/>
    </source>
</evidence>
<organism evidence="9 10">
    <name type="scientific">Corynebacterium sphenisci DSM 44792</name>
    <dbReference type="NCBI Taxonomy" id="1437874"/>
    <lineage>
        <taxon>Bacteria</taxon>
        <taxon>Bacillati</taxon>
        <taxon>Actinomycetota</taxon>
        <taxon>Actinomycetes</taxon>
        <taxon>Mycobacteriales</taxon>
        <taxon>Corynebacteriaceae</taxon>
        <taxon>Corynebacterium</taxon>
    </lineage>
</organism>
<feature type="transmembrane region" description="Helical" evidence="8">
    <location>
        <begin position="182"/>
        <end position="205"/>
    </location>
</feature>
<feature type="transmembrane region" description="Helical" evidence="8">
    <location>
        <begin position="239"/>
        <end position="259"/>
    </location>
</feature>
<evidence type="ECO:0000313" key="9">
    <source>
        <dbReference type="EMBL" id="APT91518.1"/>
    </source>
</evidence>
<sequence>MIAAAAQAPLTTAGPAQLVTAALIGIAAIIVLIVWVRLHPFLSLMVGSAVLALAAGIAPVDAFTAFTAGLGDTVGGVGVLIALGAIIGTLLVKSGGADAIVDAFLARTGERALPWAMAGLAFVIGIPLFFEVGVVLLIPVVMLVAARVRKPVVLLGIPALAGLSALHGLVPPHPGPLIAIDALGADLGLTLGLGLLVSVPVVVIAGPLSAKVMARWVPIGAPATFTAGEPIPAERRPGVGVALSVVLLPVALMLARTIAETTGLGGPAGAALDILGTPLVALLITTFVAMAALGLRDGRDLAAVSDLVGSSFAPVAGILLIVGAGGGFKQTLVDSGVAEVVASWIEGAPLSPLVAGWLVAVAIRLATGSATVATITAAGIMAPIAPGLDPAQQALLVLAIGCGSVFLSHVNDAGFWLVKEYFGMTVPQTFKTWSLMETILSVTGLVVVLAVGLVV</sequence>
<dbReference type="EMBL" id="CP009248">
    <property type="protein sequence ID" value="APT91518.1"/>
    <property type="molecule type" value="Genomic_DNA"/>
</dbReference>
<evidence type="ECO:0000256" key="1">
    <source>
        <dbReference type="ARBA" id="ARBA00004651"/>
    </source>
</evidence>
<keyword evidence="3" id="KW-1003">Cell membrane</keyword>
<dbReference type="PANTHER" id="PTHR30354">
    <property type="entry name" value="GNT FAMILY GLUCONATE TRANSPORTER"/>
    <property type="match status" value="1"/>
</dbReference>
<feature type="transmembrane region" description="Helical" evidence="8">
    <location>
        <begin position="112"/>
        <end position="145"/>
    </location>
</feature>
<accession>A0A1L7D076</accession>
<keyword evidence="10" id="KW-1185">Reference proteome</keyword>
<dbReference type="NCBIfam" id="TIGR00791">
    <property type="entry name" value="gntP"/>
    <property type="match status" value="1"/>
</dbReference>
<comment type="similarity">
    <text evidence="7">Belongs to the GntP permease family.</text>
</comment>
<feature type="transmembrane region" description="Helical" evidence="8">
    <location>
        <begin position="152"/>
        <end position="170"/>
    </location>
</feature>
<feature type="transmembrane region" description="Helical" evidence="8">
    <location>
        <begin position="73"/>
        <end position="92"/>
    </location>
</feature>
<feature type="transmembrane region" description="Helical" evidence="8">
    <location>
        <begin position="354"/>
        <end position="382"/>
    </location>
</feature>
<dbReference type="STRING" id="1437874.CSPHI_11715"/>
<gene>
    <name evidence="9" type="ORF">CSPHI_11715</name>
</gene>
<dbReference type="InterPro" id="IPR003474">
    <property type="entry name" value="Glcn_transporter"/>
</dbReference>
<evidence type="ECO:0000256" key="4">
    <source>
        <dbReference type="ARBA" id="ARBA00022692"/>
    </source>
</evidence>
<evidence type="ECO:0000256" key="8">
    <source>
        <dbReference type="SAM" id="Phobius"/>
    </source>
</evidence>
<dbReference type="Proteomes" id="UP000185469">
    <property type="component" value="Chromosome"/>
</dbReference>
<name>A0A1L7D076_9CORY</name>
<feature type="transmembrane region" description="Helical" evidence="8">
    <location>
        <begin position="18"/>
        <end position="38"/>
    </location>
</feature>
<dbReference type="GO" id="GO:0005886">
    <property type="term" value="C:plasma membrane"/>
    <property type="evidence" value="ECO:0007669"/>
    <property type="project" value="UniProtKB-SubCell"/>
</dbReference>
<feature type="transmembrane region" description="Helical" evidence="8">
    <location>
        <begin position="394"/>
        <end position="418"/>
    </location>
</feature>
<dbReference type="PANTHER" id="PTHR30354:SF22">
    <property type="entry name" value="HIGH-AFFINITY GLUCONATE TRANSPORTER"/>
    <property type="match status" value="1"/>
</dbReference>
<protein>
    <submittedName>
        <fullName evidence="9">Gluconate transporter</fullName>
    </submittedName>
</protein>
<keyword evidence="5 8" id="KW-1133">Transmembrane helix</keyword>
<keyword evidence="6 8" id="KW-0472">Membrane</keyword>
<comment type="subcellular location">
    <subcellularLocation>
        <location evidence="1">Cell membrane</location>
        <topology evidence="1">Multi-pass membrane protein</topology>
    </subcellularLocation>
</comment>
<keyword evidence="2" id="KW-0813">Transport</keyword>
<reference evidence="9 10" key="1">
    <citation type="submission" date="2014-08" db="EMBL/GenBank/DDBJ databases">
        <title>Complete genome sequence of Corynebacterium sphenisci CECT 5990(T) (=DSM 44792(T)), isolated from healthy wild penguins.</title>
        <authorList>
            <person name="Ruckert C."/>
            <person name="Albersmeier A."/>
            <person name="Winkler A."/>
            <person name="Kalinowski J."/>
        </authorList>
    </citation>
    <scope>NUCLEOTIDE SEQUENCE [LARGE SCALE GENOMIC DNA]</scope>
    <source>
        <strain evidence="9 10">DSM 44792</strain>
    </source>
</reference>
<dbReference type="RefSeq" id="WP_075693406.1">
    <property type="nucleotide sequence ID" value="NZ_CP009248.1"/>
</dbReference>
<keyword evidence="4 8" id="KW-0812">Transmembrane</keyword>
<feature type="transmembrane region" description="Helical" evidence="8">
    <location>
        <begin position="307"/>
        <end position="328"/>
    </location>
</feature>
<dbReference type="AlphaFoldDB" id="A0A1L7D076"/>
<evidence type="ECO:0000256" key="3">
    <source>
        <dbReference type="ARBA" id="ARBA00022475"/>
    </source>
</evidence>
<dbReference type="KEGG" id="csph:CSPHI_11715"/>